<proteinExistence type="predicted"/>
<evidence type="ECO:0000256" key="7">
    <source>
        <dbReference type="ARBA" id="ARBA00022950"/>
    </source>
</evidence>
<dbReference type="EMBL" id="MW882933">
    <property type="protein sequence ID" value="UGV21597.1"/>
    <property type="molecule type" value="Genomic_DNA"/>
</dbReference>
<evidence type="ECO:0000256" key="1">
    <source>
        <dbReference type="ARBA" id="ARBA00003421"/>
    </source>
</evidence>
<evidence type="ECO:0000256" key="3">
    <source>
        <dbReference type="ARBA" id="ARBA00022470"/>
    </source>
</evidence>
<comment type="subcellular location">
    <subcellularLocation>
        <location evidence="2">Virion</location>
    </subcellularLocation>
</comment>
<keyword evidence="7" id="KW-0118">Viral capsid assembly</keyword>
<evidence type="ECO:0000313" key="12">
    <source>
        <dbReference type="Proteomes" id="UP001177185"/>
    </source>
</evidence>
<keyword evidence="6" id="KW-0946">Virion</keyword>
<evidence type="ECO:0000313" key="11">
    <source>
        <dbReference type="EMBL" id="UGV21597.1"/>
    </source>
</evidence>
<keyword evidence="4" id="KW-1162">Viral penetration into host cytoplasm</keyword>
<keyword evidence="3" id="KW-1244">Viral short tail ejection system</keyword>
<organism evidence="11 12">
    <name type="scientific">Cronobacter phage EspYZU05</name>
    <dbReference type="NCBI Taxonomy" id="2836139"/>
    <lineage>
        <taxon>Viruses</taxon>
        <taxon>Duplodnaviria</taxon>
        <taxon>Heunggongvirae</taxon>
        <taxon>Uroviricota</taxon>
        <taxon>Caudoviricetes</taxon>
        <taxon>Autographivirales</taxon>
        <taxon>Autonotataviridae</taxon>
        <taxon>Melnykvirinae</taxon>
        <taxon>Cronosvirus</taxon>
        <taxon>Cronosvirus EspYZU05</taxon>
    </lineage>
</organism>
<dbReference type="InterPro" id="IPR020991">
    <property type="entry name" value="Connector_podovirus"/>
</dbReference>
<dbReference type="GO" id="GO:0044423">
    <property type="term" value="C:virion component"/>
    <property type="evidence" value="ECO:0007669"/>
    <property type="project" value="UniProtKB-KW"/>
</dbReference>
<evidence type="ECO:0000256" key="4">
    <source>
        <dbReference type="ARBA" id="ARBA00022595"/>
    </source>
</evidence>
<keyword evidence="10" id="KW-1160">Virus entry into host cell</keyword>
<evidence type="ECO:0000256" key="8">
    <source>
        <dbReference type="ARBA" id="ARBA00023009"/>
    </source>
</evidence>
<name>A0AA47ND52_9CAUD</name>
<protein>
    <submittedName>
        <fullName evidence="11">Head-tail connector protein</fullName>
    </submittedName>
</protein>
<evidence type="ECO:0000256" key="9">
    <source>
        <dbReference type="ARBA" id="ARBA00023219"/>
    </source>
</evidence>
<dbReference type="GO" id="GO:0099002">
    <property type="term" value="P:symbiont genome ejection through host cell envelope, short tail mechanism"/>
    <property type="evidence" value="ECO:0007669"/>
    <property type="project" value="UniProtKB-KW"/>
</dbReference>
<evidence type="ECO:0000256" key="5">
    <source>
        <dbReference type="ARBA" id="ARBA00022612"/>
    </source>
</evidence>
<reference evidence="11 12" key="1">
    <citation type="journal article" date="2021" name="Quality assurance and safety of crops and foods">
        <title>Isolation and characterization of broad host-range of bacteriophages infecting Cronobacter sakazakii and its biocontrol potential in dairy products.</title>
        <authorList>
            <person name="Li H."/>
            <person name="Yang X.-J."/>
            <person name="Zhu X.-Y."/>
            <person name="Gao L."/>
            <person name="Rao S.-Q."/>
            <person name="Yuan L."/>
            <person name="Yang Z.-Q."/>
        </authorList>
    </citation>
    <scope>NUCLEOTIDE SEQUENCE [LARGE SCALE GENOMIC DNA]</scope>
</reference>
<comment type="function">
    <text evidence="1">Forms the portal vertex of the capsid. This portal plays critical roles in head assembly, genome packaging, neck/tail attachment, and genome ejection. The portal protein multimerizes as a single ring-shaped homododecamer arranged around a central channel.</text>
</comment>
<evidence type="ECO:0000256" key="2">
    <source>
        <dbReference type="ARBA" id="ARBA00004328"/>
    </source>
</evidence>
<keyword evidence="9" id="KW-0231">Viral genome packaging</keyword>
<keyword evidence="5" id="KW-1188">Viral release from host cell</keyword>
<sequence length="506" mass="56937">MRNNETAQSRWQKLDAKRQGMLTRCERYAALTLPSVCPEDSYDEGTDELSQSLNSIGAQAVNSLTNKMMLAMFAPSRPFMKFDLPVGEKNKILKALDLDDAAFREEMAVAEKEAIRFLDSTGSRPKLYDLFNHLIITGNALKLNENDTMRIIGIKDFVSRRNVQGRVIEIIFRECVDVDELPEDLQQFAYTLKHTDDKQVHYYRWWVWDGKKYIERQYLDDTHITLPKYNGQYKPEDMPAQHHVWRIADKRNYGIGHVEDYIGDFEGLDQLTEAEVNGAILASEFRWLANPGGMTRPEDIQRSRNGDVVPGQEGDLSLINAGQVAGALQVVSASADKYIRRIGQGFLLTSAVQRDAERVTAEEIRLLANELETGLGGIYSRLAIDLQLPIAHWLMKNVDNGIFKGSDFEPVIVTGLDALSRNGDLENMQLFLGDVAQITSMPPEVQQYLKLDTIFSALAAGRGLRSSDYINKQSEVDQRNAAAQAQMQQDQIEAAGVDAALKKQAK</sequence>
<dbReference type="Pfam" id="PF12236">
    <property type="entry name" value="Head-tail_con"/>
    <property type="match status" value="1"/>
</dbReference>
<evidence type="ECO:0000256" key="10">
    <source>
        <dbReference type="ARBA" id="ARBA00023296"/>
    </source>
</evidence>
<accession>A0AA47ND52</accession>
<keyword evidence="12" id="KW-1185">Reference proteome</keyword>
<evidence type="ECO:0000256" key="6">
    <source>
        <dbReference type="ARBA" id="ARBA00022844"/>
    </source>
</evidence>
<keyword evidence="8" id="KW-1171">Viral genome ejection through host cell envelope</keyword>
<dbReference type="Proteomes" id="UP001177185">
    <property type="component" value="Segment"/>
</dbReference>